<protein>
    <recommendedName>
        <fullName evidence="1">diguanylate cyclase</fullName>
        <ecNumber evidence="1">2.7.7.65</ecNumber>
    </recommendedName>
</protein>
<keyword evidence="5" id="KW-1185">Reference proteome</keyword>
<dbReference type="InterPro" id="IPR003018">
    <property type="entry name" value="GAF"/>
</dbReference>
<dbReference type="Proteomes" id="UP001589628">
    <property type="component" value="Unassembled WGS sequence"/>
</dbReference>
<dbReference type="Gene3D" id="3.30.450.40">
    <property type="match status" value="1"/>
</dbReference>
<comment type="catalytic activity">
    <reaction evidence="2">
        <text>2 GTP = 3',3'-c-di-GMP + 2 diphosphate</text>
        <dbReference type="Rhea" id="RHEA:24898"/>
        <dbReference type="ChEBI" id="CHEBI:33019"/>
        <dbReference type="ChEBI" id="CHEBI:37565"/>
        <dbReference type="ChEBI" id="CHEBI:58805"/>
        <dbReference type="EC" id="2.7.7.65"/>
    </reaction>
</comment>
<dbReference type="InterPro" id="IPR043128">
    <property type="entry name" value="Rev_trsase/Diguanyl_cyclase"/>
</dbReference>
<evidence type="ECO:0000313" key="4">
    <source>
        <dbReference type="EMBL" id="MFB9886142.1"/>
    </source>
</evidence>
<sequence length="359" mass="39406">MAHSSTPPQSVTLLTPGADLLLQAHRSFNRILRDLALSRDAQAIFVSLIDTVETLFPGRTASLLLLSADGLHLQVAHAPGLPDFYNQAVESLTIGPDVGSCGAAAYWQRPVIADDVHQHPNWKAYRQLVDQVGFRACWSVPILSSTGLTLGTFAIYSHQPAMPSQLELEILDTAASVASVAIEKFRIEQELHWAAEHDPLTRLLNRAEVMRRIEHWVESAWLNVRPFTLLFLDLDGFKAFNDQAGHAAGDTLLTCVGKLLKQHFPEAIIGRYGGDEFLLAIPAQADFEQQLRDWYQAFLQQADELAPGIALGASVGAVKVKDMVHLDALINQADQAMYHAKESGKAQLCYSDGHCSPLS</sequence>
<dbReference type="PANTHER" id="PTHR45138:SF9">
    <property type="entry name" value="DIGUANYLATE CYCLASE DGCM-RELATED"/>
    <property type="match status" value="1"/>
</dbReference>
<evidence type="ECO:0000259" key="3">
    <source>
        <dbReference type="PROSITE" id="PS50887"/>
    </source>
</evidence>
<dbReference type="NCBIfam" id="TIGR00254">
    <property type="entry name" value="GGDEF"/>
    <property type="match status" value="1"/>
</dbReference>
<dbReference type="Pfam" id="PF00990">
    <property type="entry name" value="GGDEF"/>
    <property type="match status" value="1"/>
</dbReference>
<dbReference type="PANTHER" id="PTHR45138">
    <property type="entry name" value="REGULATORY COMPONENTS OF SENSORY TRANSDUCTION SYSTEM"/>
    <property type="match status" value="1"/>
</dbReference>
<feature type="domain" description="GGDEF" evidence="3">
    <location>
        <begin position="225"/>
        <end position="353"/>
    </location>
</feature>
<dbReference type="InterPro" id="IPR000160">
    <property type="entry name" value="GGDEF_dom"/>
</dbReference>
<dbReference type="CDD" id="cd01949">
    <property type="entry name" value="GGDEF"/>
    <property type="match status" value="1"/>
</dbReference>
<evidence type="ECO:0000256" key="2">
    <source>
        <dbReference type="ARBA" id="ARBA00034247"/>
    </source>
</evidence>
<dbReference type="SUPFAM" id="SSF55073">
    <property type="entry name" value="Nucleotide cyclase"/>
    <property type="match status" value="1"/>
</dbReference>
<proteinExistence type="predicted"/>
<dbReference type="EMBL" id="JBHLZN010000002">
    <property type="protein sequence ID" value="MFB9886142.1"/>
    <property type="molecule type" value="Genomic_DNA"/>
</dbReference>
<reference evidence="4 5" key="1">
    <citation type="submission" date="2024-09" db="EMBL/GenBank/DDBJ databases">
        <authorList>
            <person name="Sun Q."/>
            <person name="Mori K."/>
        </authorList>
    </citation>
    <scope>NUCLEOTIDE SEQUENCE [LARGE SCALE GENOMIC DNA]</scope>
    <source>
        <strain evidence="4 5">ATCC 51285</strain>
    </source>
</reference>
<evidence type="ECO:0000313" key="5">
    <source>
        <dbReference type="Proteomes" id="UP001589628"/>
    </source>
</evidence>
<accession>A0ABV5ZA67</accession>
<dbReference type="RefSeq" id="WP_051527434.1">
    <property type="nucleotide sequence ID" value="NZ_JBHLZN010000002.1"/>
</dbReference>
<dbReference type="InterPro" id="IPR029787">
    <property type="entry name" value="Nucleotide_cyclase"/>
</dbReference>
<dbReference type="SMART" id="SM00065">
    <property type="entry name" value="GAF"/>
    <property type="match status" value="1"/>
</dbReference>
<comment type="caution">
    <text evidence="4">The sequence shown here is derived from an EMBL/GenBank/DDBJ whole genome shotgun (WGS) entry which is preliminary data.</text>
</comment>
<dbReference type="EC" id="2.7.7.65" evidence="1"/>
<gene>
    <name evidence="4" type="ORF">ACFFLH_06945</name>
</gene>
<name>A0ABV5ZA67_9GAMM</name>
<dbReference type="InterPro" id="IPR029016">
    <property type="entry name" value="GAF-like_dom_sf"/>
</dbReference>
<dbReference type="Pfam" id="PF13185">
    <property type="entry name" value="GAF_2"/>
    <property type="match status" value="1"/>
</dbReference>
<dbReference type="Gene3D" id="3.30.70.270">
    <property type="match status" value="1"/>
</dbReference>
<organism evidence="4 5">
    <name type="scientific">Balneatrix alpica</name>
    <dbReference type="NCBI Taxonomy" id="75684"/>
    <lineage>
        <taxon>Bacteria</taxon>
        <taxon>Pseudomonadati</taxon>
        <taxon>Pseudomonadota</taxon>
        <taxon>Gammaproteobacteria</taxon>
        <taxon>Oceanospirillales</taxon>
        <taxon>Balneatrichaceae</taxon>
        <taxon>Balneatrix</taxon>
    </lineage>
</organism>
<dbReference type="SUPFAM" id="SSF55781">
    <property type="entry name" value="GAF domain-like"/>
    <property type="match status" value="1"/>
</dbReference>
<dbReference type="InterPro" id="IPR050469">
    <property type="entry name" value="Diguanylate_Cyclase"/>
</dbReference>
<dbReference type="PROSITE" id="PS50887">
    <property type="entry name" value="GGDEF"/>
    <property type="match status" value="1"/>
</dbReference>
<dbReference type="SMART" id="SM00267">
    <property type="entry name" value="GGDEF"/>
    <property type="match status" value="1"/>
</dbReference>
<evidence type="ECO:0000256" key="1">
    <source>
        <dbReference type="ARBA" id="ARBA00012528"/>
    </source>
</evidence>